<dbReference type="Proteomes" id="UP000245793">
    <property type="component" value="Unassembled WGS sequence"/>
</dbReference>
<evidence type="ECO:0000313" key="9">
    <source>
        <dbReference type="EMBL" id="PVY94794.1"/>
    </source>
</evidence>
<reference evidence="9 10" key="1">
    <citation type="submission" date="2018-04" db="EMBL/GenBank/DDBJ databases">
        <title>Genomic Encyclopedia of Type Strains, Phase IV (KMG-IV): sequencing the most valuable type-strain genomes for metagenomic binning, comparative biology and taxonomic classification.</title>
        <authorList>
            <person name="Goeker M."/>
        </authorList>
    </citation>
    <scope>NUCLEOTIDE SEQUENCE [LARGE SCALE GENOMIC DNA]</scope>
    <source>
        <strain evidence="9 10">DSM 20705</strain>
    </source>
</reference>
<keyword evidence="3 6" id="KW-0547">Nucleotide-binding</keyword>
<dbReference type="EC" id="6.3.1.5" evidence="7"/>
<dbReference type="NCBIfam" id="TIGR00552">
    <property type="entry name" value="nadE"/>
    <property type="match status" value="1"/>
</dbReference>
<dbReference type="GO" id="GO:0005524">
    <property type="term" value="F:ATP binding"/>
    <property type="evidence" value="ECO:0007669"/>
    <property type="project" value="UniProtKB-KW"/>
</dbReference>
<evidence type="ECO:0000256" key="5">
    <source>
        <dbReference type="ARBA" id="ARBA00023027"/>
    </source>
</evidence>
<dbReference type="GO" id="GO:0004359">
    <property type="term" value="F:glutaminase activity"/>
    <property type="evidence" value="ECO:0007669"/>
    <property type="project" value="InterPro"/>
</dbReference>
<evidence type="ECO:0000256" key="6">
    <source>
        <dbReference type="RuleBase" id="RU003811"/>
    </source>
</evidence>
<evidence type="ECO:0000259" key="8">
    <source>
        <dbReference type="Pfam" id="PF02540"/>
    </source>
</evidence>
<dbReference type="Pfam" id="PF02540">
    <property type="entry name" value="NAD_synthase"/>
    <property type="match status" value="1"/>
</dbReference>
<comment type="similarity">
    <text evidence="6">Belongs to the NAD synthetase family.</text>
</comment>
<comment type="pathway">
    <text evidence="1">Cofactor biosynthesis; NAD(+) biosynthesis.</text>
</comment>
<gene>
    <name evidence="9" type="ORF">C7381_10331</name>
</gene>
<evidence type="ECO:0000256" key="4">
    <source>
        <dbReference type="ARBA" id="ARBA00022840"/>
    </source>
</evidence>
<sequence>MIDFNVEINKIREFLLNYSKQTHTDGYVLGISGGLDSSVMFKILEPLPIKFIAIKMPIHSLQSDEFDADLLTKNSNREILRIDLSDIYDEFIKVLPDTSNTLANTNLKPRLRMATLYQVAQTNNLLVCGATNKSEYLTGYFTKHGDSGVDVMPLREYIKSEIYKMGELLEVPDAILKKPPSAGLFEGQTDEDEMGISYDELDSYLSGKKIDEKQRQKIELMIEKTKHKRCVPIFYKREEE</sequence>
<dbReference type="EMBL" id="QEKV01000003">
    <property type="protein sequence ID" value="PVY94794.1"/>
    <property type="molecule type" value="Genomic_DNA"/>
</dbReference>
<dbReference type="Gene3D" id="3.40.50.620">
    <property type="entry name" value="HUPs"/>
    <property type="match status" value="1"/>
</dbReference>
<evidence type="ECO:0000256" key="3">
    <source>
        <dbReference type="ARBA" id="ARBA00022741"/>
    </source>
</evidence>
<dbReference type="AlphaFoldDB" id="A0A2U1E4B8"/>
<feature type="domain" description="NAD/GMP synthase" evidence="8">
    <location>
        <begin position="8"/>
        <end position="232"/>
    </location>
</feature>
<dbReference type="SUPFAM" id="SSF52402">
    <property type="entry name" value="Adenine nucleotide alpha hydrolases-like"/>
    <property type="match status" value="1"/>
</dbReference>
<protein>
    <recommendedName>
        <fullName evidence="7">NH(3)-dependent NAD(+) synthetase</fullName>
        <ecNumber evidence="7">6.3.1.5</ecNumber>
    </recommendedName>
</protein>
<dbReference type="InterPro" id="IPR022310">
    <property type="entry name" value="NAD/GMP_synthase"/>
</dbReference>
<accession>A0A2U1E4B8</accession>
<keyword evidence="5 6" id="KW-0520">NAD</keyword>
<proteinExistence type="inferred from homology"/>
<dbReference type="GO" id="GO:0009435">
    <property type="term" value="P:NAD+ biosynthetic process"/>
    <property type="evidence" value="ECO:0007669"/>
    <property type="project" value="UniProtKB-UniPathway"/>
</dbReference>
<evidence type="ECO:0000256" key="1">
    <source>
        <dbReference type="ARBA" id="ARBA00004790"/>
    </source>
</evidence>
<keyword evidence="10" id="KW-1185">Reference proteome</keyword>
<evidence type="ECO:0000256" key="7">
    <source>
        <dbReference type="RuleBase" id="RU003812"/>
    </source>
</evidence>
<dbReference type="GO" id="GO:0005737">
    <property type="term" value="C:cytoplasm"/>
    <property type="evidence" value="ECO:0007669"/>
    <property type="project" value="InterPro"/>
</dbReference>
<dbReference type="InterPro" id="IPR014729">
    <property type="entry name" value="Rossmann-like_a/b/a_fold"/>
</dbReference>
<evidence type="ECO:0000256" key="2">
    <source>
        <dbReference type="ARBA" id="ARBA00022598"/>
    </source>
</evidence>
<comment type="caution">
    <text evidence="9">The sequence shown here is derived from an EMBL/GenBank/DDBJ whole genome shotgun (WGS) entry which is preliminary data.</text>
</comment>
<keyword evidence="4 6" id="KW-0067">ATP-binding</keyword>
<dbReference type="UniPathway" id="UPA00253">
    <property type="reaction ID" value="UER00333"/>
</dbReference>
<dbReference type="InterPro" id="IPR003694">
    <property type="entry name" value="NAD_synthase"/>
</dbReference>
<dbReference type="CDD" id="cd00553">
    <property type="entry name" value="NAD_synthase"/>
    <property type="match status" value="1"/>
</dbReference>
<dbReference type="PANTHER" id="PTHR23090">
    <property type="entry name" value="NH 3 /GLUTAMINE-DEPENDENT NAD + SYNTHETASE"/>
    <property type="match status" value="1"/>
</dbReference>
<comment type="catalytic activity">
    <reaction evidence="7">
        <text>deamido-NAD(+) + NH4(+) + ATP = AMP + diphosphate + NAD(+) + H(+)</text>
        <dbReference type="Rhea" id="RHEA:21188"/>
        <dbReference type="ChEBI" id="CHEBI:15378"/>
        <dbReference type="ChEBI" id="CHEBI:28938"/>
        <dbReference type="ChEBI" id="CHEBI:30616"/>
        <dbReference type="ChEBI" id="CHEBI:33019"/>
        <dbReference type="ChEBI" id="CHEBI:57540"/>
        <dbReference type="ChEBI" id="CHEBI:58437"/>
        <dbReference type="ChEBI" id="CHEBI:456215"/>
        <dbReference type="EC" id="6.3.1.5"/>
    </reaction>
</comment>
<name>A0A2U1E4B8_9FIRM</name>
<dbReference type="GO" id="GO:0008795">
    <property type="term" value="F:NAD+ synthase activity"/>
    <property type="evidence" value="ECO:0007669"/>
    <property type="project" value="UniProtKB-EC"/>
</dbReference>
<dbReference type="PANTHER" id="PTHR23090:SF7">
    <property type="entry name" value="NH(3)-DEPENDENT NAD(+) SYNTHETASE"/>
    <property type="match status" value="1"/>
</dbReference>
<organism evidence="9 10">
    <name type="scientific">Ezakiella coagulans</name>
    <dbReference type="NCBI Taxonomy" id="46507"/>
    <lineage>
        <taxon>Bacteria</taxon>
        <taxon>Bacillati</taxon>
        <taxon>Bacillota</taxon>
        <taxon>Tissierellia</taxon>
        <taxon>Ezakiella</taxon>
    </lineage>
</organism>
<dbReference type="GO" id="GO:0003952">
    <property type="term" value="F:NAD+ synthase (glutamine-hydrolyzing) activity"/>
    <property type="evidence" value="ECO:0007669"/>
    <property type="project" value="InterPro"/>
</dbReference>
<keyword evidence="2 6" id="KW-0436">Ligase</keyword>
<dbReference type="RefSeq" id="WP_165803574.1">
    <property type="nucleotide sequence ID" value="NZ_QEKV01000003.1"/>
</dbReference>
<evidence type="ECO:0000313" key="10">
    <source>
        <dbReference type="Proteomes" id="UP000245793"/>
    </source>
</evidence>